<dbReference type="Pfam" id="PF02775">
    <property type="entry name" value="TPP_enzyme_C"/>
    <property type="match status" value="1"/>
</dbReference>
<dbReference type="GO" id="GO:0046872">
    <property type="term" value="F:metal ion binding"/>
    <property type="evidence" value="ECO:0007669"/>
    <property type="project" value="UniProtKB-KW"/>
</dbReference>
<reference evidence="5" key="1">
    <citation type="submission" date="2020-09" db="EMBL/GenBank/DDBJ databases">
        <title>Desulfogranum mesoprofundum gen. nov., sp. nov., a novel mesophilic, sulfate-reducing chemolithoautotroph isolated from a deep-sea hydrothermal vent chimney in the Suiyo Seamount.</title>
        <authorList>
            <person name="Hashimoto Y."/>
            <person name="Nakagawa S."/>
        </authorList>
    </citation>
    <scope>NUCLEOTIDE SEQUENCE</scope>
    <source>
        <strain evidence="5">KT2</strain>
    </source>
</reference>
<feature type="domain" description="4Fe-4S ferredoxin-type" evidence="4">
    <location>
        <begin position="533"/>
        <end position="561"/>
    </location>
</feature>
<proteinExistence type="predicted"/>
<keyword evidence="2 3" id="KW-0560">Oxidoreductase</keyword>
<evidence type="ECO:0000259" key="4">
    <source>
        <dbReference type="PROSITE" id="PS51379"/>
    </source>
</evidence>
<dbReference type="PANTHER" id="PTHR43710">
    <property type="entry name" value="2-HYDROXYACYL-COA LYASE"/>
    <property type="match status" value="1"/>
</dbReference>
<dbReference type="InterPro" id="IPR002880">
    <property type="entry name" value="Pyrv_Fd/Flavodoxin_OxRdtase_N"/>
</dbReference>
<dbReference type="EC" id="1.2.7.8" evidence="3"/>
<dbReference type="Proteomes" id="UP000826725">
    <property type="component" value="Chromosome"/>
</dbReference>
<dbReference type="InterPro" id="IPR017896">
    <property type="entry name" value="4Fe4S_Fe-S-bd"/>
</dbReference>
<comment type="cofactor">
    <cofactor evidence="3">
        <name>[4Fe-4S] cluster</name>
        <dbReference type="ChEBI" id="CHEBI:49883"/>
    </cofactor>
    <text evidence="3">Binds 2 [4Fe-4S] clusters. In this family the first cluster has a non-standard and varying [4Fe-4S] binding motif CX(2)CX(2)CX(4-5)CP.</text>
</comment>
<dbReference type="GO" id="GO:0044281">
    <property type="term" value="P:small molecule metabolic process"/>
    <property type="evidence" value="ECO:0007669"/>
    <property type="project" value="UniProtKB-ARBA"/>
</dbReference>
<feature type="domain" description="4Fe-4S ferredoxin-type" evidence="4">
    <location>
        <begin position="574"/>
        <end position="601"/>
    </location>
</feature>
<evidence type="ECO:0000256" key="2">
    <source>
        <dbReference type="ARBA" id="ARBA00023002"/>
    </source>
</evidence>
<dbReference type="PANTHER" id="PTHR43710:SF7">
    <property type="entry name" value="INDOLEPYRUVATE OXIDOREDUCTASE SUBUNIT IORA"/>
    <property type="match status" value="1"/>
</dbReference>
<keyword evidence="6" id="KW-1185">Reference proteome</keyword>
<dbReference type="InterPro" id="IPR017721">
    <property type="entry name" value="IorA"/>
</dbReference>
<dbReference type="PROSITE" id="PS51379">
    <property type="entry name" value="4FE4S_FER_2"/>
    <property type="match status" value="2"/>
</dbReference>
<dbReference type="Pfam" id="PF13237">
    <property type="entry name" value="Fer4_10"/>
    <property type="match status" value="1"/>
</dbReference>
<dbReference type="EMBL" id="AP024086">
    <property type="protein sequence ID" value="BCL63059.1"/>
    <property type="molecule type" value="Genomic_DNA"/>
</dbReference>
<name>A0A8D5FRI4_9BACT</name>
<evidence type="ECO:0000256" key="3">
    <source>
        <dbReference type="PIRNR" id="PIRNR006439"/>
    </source>
</evidence>
<evidence type="ECO:0000256" key="1">
    <source>
        <dbReference type="ARBA" id="ARBA00022723"/>
    </source>
</evidence>
<organism evidence="5 6">
    <name type="scientific">Desulfomarina profundi</name>
    <dbReference type="NCBI Taxonomy" id="2772557"/>
    <lineage>
        <taxon>Bacteria</taxon>
        <taxon>Pseudomonadati</taxon>
        <taxon>Thermodesulfobacteriota</taxon>
        <taxon>Desulfobulbia</taxon>
        <taxon>Desulfobulbales</taxon>
        <taxon>Desulfobulbaceae</taxon>
        <taxon>Desulfomarina</taxon>
    </lineage>
</organism>
<dbReference type="GO" id="GO:0043805">
    <property type="term" value="F:indolepyruvate ferredoxin oxidoreductase activity"/>
    <property type="evidence" value="ECO:0007669"/>
    <property type="project" value="UniProtKB-UniRule"/>
</dbReference>
<dbReference type="GO" id="GO:0030976">
    <property type="term" value="F:thiamine pyrophosphate binding"/>
    <property type="evidence" value="ECO:0007669"/>
    <property type="project" value="InterPro"/>
</dbReference>
<comment type="catalytic activity">
    <reaction evidence="3">
        <text>indole-3-pyruvate + 2 oxidized [2Fe-2S]-[ferredoxin] + CoA = (indol-3-yl)acetyl-CoA + 2 reduced [2Fe-2S]-[ferredoxin] + CO2 + H(+)</text>
        <dbReference type="Rhea" id="RHEA:12645"/>
        <dbReference type="Rhea" id="RHEA-COMP:10000"/>
        <dbReference type="Rhea" id="RHEA-COMP:10001"/>
        <dbReference type="ChEBI" id="CHEBI:15378"/>
        <dbReference type="ChEBI" id="CHEBI:16526"/>
        <dbReference type="ChEBI" id="CHEBI:17640"/>
        <dbReference type="ChEBI" id="CHEBI:33737"/>
        <dbReference type="ChEBI" id="CHEBI:33738"/>
        <dbReference type="ChEBI" id="CHEBI:57271"/>
        <dbReference type="ChEBI" id="CHEBI:57287"/>
        <dbReference type="EC" id="1.2.7.8"/>
    </reaction>
</comment>
<dbReference type="InterPro" id="IPR045025">
    <property type="entry name" value="HACL1-like"/>
</dbReference>
<dbReference type="CDD" id="cd02008">
    <property type="entry name" value="TPP_IOR_alpha"/>
    <property type="match status" value="1"/>
</dbReference>
<sequence>MKKILTGNEAVALGAYESDVRVASAYPGTPSTEILQNLAKYEGVYSEWAPNEKVAMEVAIGASMTGVRVLTTMKHVGLNVAADPLMTLAYTGIKGGFVVACADDPGMHSSQNEQDNRFYAKFAQIPMLEPSDSQEAREMVKEAFELSETFDTPAMVRLTTRISHSKGVVSTPDPSLRNSTTPKGFERDLKKFVMLPGHAKLRQPRLLDRVEKLQAISETTSFNRIEYNERKIGIITSGISYQYVKETMPSASILKLGMTFPLPVGKIRSFADEVTTLIVVEELEPYLEEQVRMLGLDVKGKEFFPTTDELSTDRVATGFARAGVLETAVPPVTPPPPEANMPRPPLMCAGCSHRGVFYAIKKLKGIVHGDIGCYTLGVLPPLQAIETCVCMGASISMAHGTAKAMEKDIKGDKRPVFAVIGDSTFFHTGINSLTNVVYNNSNVKVIILDNRITAMTGAQQNPGTGKTLQEEQTTAIDMEKLVTALGVKRVRIIDPYDLEETLAAMKEEASLDGPSVLITKRPCIQIMRGAPEKIFEVNGKNCIGCGMCQKLGCPAISLGDEITGGRKNGKTALKQSVIDPTLCTGCSLCEQVCKPGAIQEK</sequence>
<dbReference type="NCBIfam" id="TIGR03336">
    <property type="entry name" value="IOR_alpha"/>
    <property type="match status" value="1"/>
</dbReference>
<dbReference type="FunFam" id="3.40.50.970:FF:000039">
    <property type="entry name" value="Indolepyruvate oxidoreductase subunit IorA"/>
    <property type="match status" value="1"/>
</dbReference>
<keyword evidence="3" id="KW-0408">Iron</keyword>
<keyword evidence="3" id="KW-0249">Electron transport</keyword>
<dbReference type="PIRSF" id="PIRSF006439">
    <property type="entry name" value="Indolepyruvate_ferr_oxidored"/>
    <property type="match status" value="1"/>
</dbReference>
<dbReference type="InterPro" id="IPR011766">
    <property type="entry name" value="TPP_enzyme_TPP-bd"/>
</dbReference>
<gene>
    <name evidence="5" type="primary">iorA-1_2</name>
    <name evidence="5" type="ORF">DGMP_37520</name>
</gene>
<dbReference type="CDD" id="cd07034">
    <property type="entry name" value="TPP_PYR_PFOR_IOR-alpha_like"/>
    <property type="match status" value="1"/>
</dbReference>
<keyword evidence="3" id="KW-0004">4Fe-4S</keyword>
<evidence type="ECO:0000313" key="5">
    <source>
        <dbReference type="EMBL" id="BCL63059.1"/>
    </source>
</evidence>
<dbReference type="AlphaFoldDB" id="A0A8D5FRI4"/>
<dbReference type="KEGG" id="dbk:DGMP_37520"/>
<evidence type="ECO:0000313" key="6">
    <source>
        <dbReference type="Proteomes" id="UP000826725"/>
    </source>
</evidence>
<protein>
    <recommendedName>
        <fullName evidence="3">Indolepyruvate oxidoreductase subunit IorA</fullName>
        <shortName evidence="3">IOR</shortName>
        <ecNumber evidence="3">1.2.7.8</ecNumber>
    </recommendedName>
    <alternativeName>
        <fullName evidence="3">Indolepyruvate ferredoxin oxidoreductase subunit alpha</fullName>
    </alternativeName>
</protein>
<keyword evidence="3" id="KW-0411">Iron-sulfur</keyword>
<dbReference type="RefSeq" id="WP_228855351.1">
    <property type="nucleotide sequence ID" value="NZ_AP024086.1"/>
</dbReference>
<keyword evidence="1 3" id="KW-0479">Metal-binding</keyword>
<accession>A0A8D5FRI4</accession>
<comment type="function">
    <text evidence="3">Catalyzes the ferredoxin-dependent oxidative decarboxylation of arylpyruvates.</text>
</comment>
<dbReference type="Pfam" id="PF01855">
    <property type="entry name" value="POR_N"/>
    <property type="match status" value="1"/>
</dbReference>
<keyword evidence="3" id="KW-0813">Transport</keyword>